<protein>
    <submittedName>
        <fullName evidence="2">Unannotated protein</fullName>
    </submittedName>
</protein>
<sequence length="164" mass="16797">MPNADSVARVAPINTGATTGNKSSGSNVSRPLAPAARPPYRVPTAAKPQVAAIAVVTKSTPPSHEKEARYNTTAAPTNSATKTISCTIRASILPMKIPMAGTPADRSWSSAPSAVSTANDRETMTSTLKRVASQTSPGATRSSTASLSRAKANMTITMSANGKT</sequence>
<evidence type="ECO:0000256" key="1">
    <source>
        <dbReference type="SAM" id="MobiDB-lite"/>
    </source>
</evidence>
<gene>
    <name evidence="2" type="ORF">UFOPK4134_01385</name>
</gene>
<feature type="compositionally biased region" description="Polar residues" evidence="1">
    <location>
        <begin position="154"/>
        <end position="164"/>
    </location>
</feature>
<feature type="compositionally biased region" description="Polar residues" evidence="1">
    <location>
        <begin position="107"/>
        <end position="138"/>
    </location>
</feature>
<feature type="region of interest" description="Disordered" evidence="1">
    <location>
        <begin position="101"/>
        <end position="164"/>
    </location>
</feature>
<organism evidence="2">
    <name type="scientific">freshwater metagenome</name>
    <dbReference type="NCBI Taxonomy" id="449393"/>
    <lineage>
        <taxon>unclassified sequences</taxon>
        <taxon>metagenomes</taxon>
        <taxon>ecological metagenomes</taxon>
    </lineage>
</organism>
<feature type="region of interest" description="Disordered" evidence="1">
    <location>
        <begin position="1"/>
        <end position="39"/>
    </location>
</feature>
<evidence type="ECO:0000313" key="2">
    <source>
        <dbReference type="EMBL" id="CAB5034783.1"/>
    </source>
</evidence>
<dbReference type="AlphaFoldDB" id="A0A6J7S109"/>
<feature type="region of interest" description="Disordered" evidence="1">
    <location>
        <begin position="58"/>
        <end position="80"/>
    </location>
</feature>
<name>A0A6J7S109_9ZZZZ</name>
<feature type="compositionally biased region" description="Polar residues" evidence="1">
    <location>
        <begin position="15"/>
        <end position="29"/>
    </location>
</feature>
<feature type="compositionally biased region" description="Polar residues" evidence="1">
    <location>
        <begin position="70"/>
        <end position="80"/>
    </location>
</feature>
<reference evidence="2" key="1">
    <citation type="submission" date="2020-05" db="EMBL/GenBank/DDBJ databases">
        <authorList>
            <person name="Chiriac C."/>
            <person name="Salcher M."/>
            <person name="Ghai R."/>
            <person name="Kavagutti S V."/>
        </authorList>
    </citation>
    <scope>NUCLEOTIDE SEQUENCE</scope>
</reference>
<proteinExistence type="predicted"/>
<dbReference type="EMBL" id="CAFBPS010000124">
    <property type="protein sequence ID" value="CAB5034783.1"/>
    <property type="molecule type" value="Genomic_DNA"/>
</dbReference>
<feature type="compositionally biased region" description="Low complexity" evidence="1">
    <location>
        <begin position="139"/>
        <end position="152"/>
    </location>
</feature>
<accession>A0A6J7S109</accession>